<dbReference type="AlphaFoldDB" id="A0A6N3AN96"/>
<protein>
    <submittedName>
        <fullName evidence="1">Uncharacterized protein</fullName>
    </submittedName>
</protein>
<dbReference type="RefSeq" id="WP_156704419.1">
    <property type="nucleotide sequence ID" value="NZ_CACRUX010000033.1"/>
</dbReference>
<proteinExistence type="predicted"/>
<sequence length="234" mass="26371">MSNYIEIQNDHNKVVINDSFKNLSLLRSTGVHDNQFVLTDVSEYSYAKLQVPKITNTLYCFEPNSDVVSIAPLWEDATKITYGIGYQHNISDINPVRIHIFNYNNNLVRQANCGLEIINAHGEILFNSDKKYLRILDCILSLKGARLLGRNDPWPNFNSINRGYGKRIGIIPLNGLYADSKDGDMWEVIVQSFYCHSGSVMSDSITIMSDPNPDYEGTYLADNQSLLIVNLAGV</sequence>
<accession>A0A6N3AN96</accession>
<gene>
    <name evidence="1" type="ORF">VRLFYP33_00785</name>
</gene>
<name>A0A6N3AN96_9FIRM</name>
<evidence type="ECO:0000313" key="1">
    <source>
        <dbReference type="EMBL" id="VYT92037.1"/>
    </source>
</evidence>
<organism evidence="1">
    <name type="scientific">Veillonella ratti</name>
    <dbReference type="NCBI Taxonomy" id="103892"/>
    <lineage>
        <taxon>Bacteria</taxon>
        <taxon>Bacillati</taxon>
        <taxon>Bacillota</taxon>
        <taxon>Negativicutes</taxon>
        <taxon>Veillonellales</taxon>
        <taxon>Veillonellaceae</taxon>
        <taxon>Veillonella</taxon>
    </lineage>
</organism>
<reference evidence="1" key="1">
    <citation type="submission" date="2019-11" db="EMBL/GenBank/DDBJ databases">
        <authorList>
            <person name="Feng L."/>
        </authorList>
    </citation>
    <scope>NUCLEOTIDE SEQUENCE</scope>
    <source>
        <strain evidence="1">VrattiLFYP33</strain>
    </source>
</reference>
<dbReference type="EMBL" id="CACRUX010000033">
    <property type="protein sequence ID" value="VYT92037.1"/>
    <property type="molecule type" value="Genomic_DNA"/>
</dbReference>